<organism evidence="1 2">
    <name type="scientific">Paraburkholderia panacisoli</name>
    <dbReference type="NCBI Taxonomy" id="2603818"/>
    <lineage>
        <taxon>Bacteria</taxon>
        <taxon>Pseudomonadati</taxon>
        <taxon>Pseudomonadota</taxon>
        <taxon>Betaproteobacteria</taxon>
        <taxon>Burkholderiales</taxon>
        <taxon>Burkholderiaceae</taxon>
        <taxon>Paraburkholderia</taxon>
    </lineage>
</organism>
<name>A0A5B0GM78_9BURK</name>
<dbReference type="RefSeq" id="WP_149674245.1">
    <property type="nucleotide sequence ID" value="NZ_VTUZ01000032.1"/>
</dbReference>
<gene>
    <name evidence="1" type="ORF">FVF58_34730</name>
</gene>
<evidence type="ECO:0000313" key="2">
    <source>
        <dbReference type="Proteomes" id="UP000325273"/>
    </source>
</evidence>
<dbReference type="EMBL" id="VTUZ01000032">
    <property type="protein sequence ID" value="KAA1003841.1"/>
    <property type="molecule type" value="Genomic_DNA"/>
</dbReference>
<keyword evidence="2" id="KW-1185">Reference proteome</keyword>
<evidence type="ECO:0000313" key="1">
    <source>
        <dbReference type="EMBL" id="KAA1003841.1"/>
    </source>
</evidence>
<protein>
    <submittedName>
        <fullName evidence="1">Uncharacterized protein</fullName>
    </submittedName>
</protein>
<dbReference type="Proteomes" id="UP000325273">
    <property type="component" value="Unassembled WGS sequence"/>
</dbReference>
<dbReference type="AlphaFoldDB" id="A0A5B0GM78"/>
<comment type="caution">
    <text evidence="1">The sequence shown here is derived from an EMBL/GenBank/DDBJ whole genome shotgun (WGS) entry which is preliminary data.</text>
</comment>
<proteinExistence type="predicted"/>
<reference evidence="1 2" key="1">
    <citation type="submission" date="2019-08" db="EMBL/GenBank/DDBJ databases">
        <title>Paraburkholderia sp. DCY113.</title>
        <authorList>
            <person name="Kang J."/>
        </authorList>
    </citation>
    <scope>NUCLEOTIDE SEQUENCE [LARGE SCALE GENOMIC DNA]</scope>
    <source>
        <strain evidence="1 2">DCY113</strain>
    </source>
</reference>
<sequence>MSQSGASLQMGADWDPTRSARERLDQLIRSYRHVVTEHLEPLVRGYHPSMLTGSRDEYLKMLELTTKMNVVGHACTEVAGFEYDARRQHVGSLFGACCFLADSFIDDFDDATTRDYLDRLGVLLAEGWFDLRNDRERLFYVIVSRLFSGRDIMNATTRQAILRLYEAQKHDVELRLARTYSEARPGRSELNALRQCASNRSGHAILVLSAFLLPELDLNYIALIYTAGALIMFIDDHGDCFSDLAHDRVTFMNQVKYPERTLRRIFVSYVQRVYRGLPPGNGRDLLIAFLTRYYLTRLDKHRQQKLKTASGWAVYE</sequence>
<accession>A0A5B0GM78</accession>